<feature type="domain" description="S1 motif" evidence="6">
    <location>
        <begin position="267"/>
        <end position="334"/>
    </location>
</feature>
<dbReference type="Gene3D" id="2.40.50.140">
    <property type="entry name" value="Nucleic acid-binding proteins"/>
    <property type="match status" value="3"/>
</dbReference>
<accession>A0A174KBQ3</accession>
<dbReference type="FunFam" id="2.40.50.140:FF:000103">
    <property type="entry name" value="protein RRP5 homolog"/>
    <property type="match status" value="1"/>
</dbReference>
<feature type="domain" description="S1 motif" evidence="6">
    <location>
        <begin position="180"/>
        <end position="246"/>
    </location>
</feature>
<keyword evidence="2" id="KW-0689">Ribosomal protein</keyword>
<dbReference type="RefSeq" id="WP_172683666.1">
    <property type="nucleotide sequence ID" value="NZ_CABIXC010000017.1"/>
</dbReference>
<proteinExistence type="inferred from homology"/>
<dbReference type="PRINTS" id="PR00681">
    <property type="entry name" value="RIBOSOMALS1"/>
</dbReference>
<dbReference type="SUPFAM" id="SSF50249">
    <property type="entry name" value="Nucleic acid-binding proteins"/>
    <property type="match status" value="3"/>
</dbReference>
<dbReference type="GO" id="GO:0003735">
    <property type="term" value="F:structural constituent of ribosome"/>
    <property type="evidence" value="ECO:0007669"/>
    <property type="project" value="TreeGrafter"/>
</dbReference>
<dbReference type="GO" id="GO:1990904">
    <property type="term" value="C:ribonucleoprotein complex"/>
    <property type="evidence" value="ECO:0007669"/>
    <property type="project" value="UniProtKB-KW"/>
</dbReference>
<dbReference type="AlphaFoldDB" id="A0A174KBQ3"/>
<gene>
    <name evidence="7" type="primary">rpsA_2</name>
    <name evidence="7" type="ORF">ERS852407_04958</name>
</gene>
<dbReference type="GO" id="GO:0005840">
    <property type="term" value="C:ribosome"/>
    <property type="evidence" value="ECO:0007669"/>
    <property type="project" value="UniProtKB-KW"/>
</dbReference>
<dbReference type="InterPro" id="IPR035104">
    <property type="entry name" value="Ribosomal_protein_S1-like"/>
</dbReference>
<dbReference type="PROSITE" id="PS50126">
    <property type="entry name" value="S1"/>
    <property type="match status" value="3"/>
</dbReference>
<dbReference type="CDD" id="cd04465">
    <property type="entry name" value="S1_RPS1_repeat_ec2_hs2"/>
    <property type="match status" value="1"/>
</dbReference>
<feature type="domain" description="S1 motif" evidence="6">
    <location>
        <begin position="93"/>
        <end position="162"/>
    </location>
</feature>
<evidence type="ECO:0000256" key="1">
    <source>
        <dbReference type="ARBA" id="ARBA00006767"/>
    </source>
</evidence>
<dbReference type="InterPro" id="IPR012340">
    <property type="entry name" value="NA-bd_OB-fold"/>
</dbReference>
<evidence type="ECO:0000256" key="4">
    <source>
        <dbReference type="ARBA" id="ARBA00025604"/>
    </source>
</evidence>
<reference evidence="7 8" key="1">
    <citation type="submission" date="2015-09" db="EMBL/GenBank/DDBJ databases">
        <authorList>
            <consortium name="Pathogen Informatics"/>
        </authorList>
    </citation>
    <scope>NUCLEOTIDE SEQUENCE [LARGE SCALE GENOMIC DNA]</scope>
    <source>
        <strain evidence="7 8">2789STDY5608850</strain>
    </source>
</reference>
<dbReference type="EMBL" id="CYZE01000017">
    <property type="protein sequence ID" value="CUP09372.1"/>
    <property type="molecule type" value="Genomic_DNA"/>
</dbReference>
<dbReference type="InterPro" id="IPR050437">
    <property type="entry name" value="Ribos_protein_bS1-like"/>
</dbReference>
<organism evidence="7 8">
    <name type="scientific">Hungatella hathewayi</name>
    <dbReference type="NCBI Taxonomy" id="154046"/>
    <lineage>
        <taxon>Bacteria</taxon>
        <taxon>Bacillati</taxon>
        <taxon>Bacillota</taxon>
        <taxon>Clostridia</taxon>
        <taxon>Lachnospirales</taxon>
        <taxon>Lachnospiraceae</taxon>
        <taxon>Hungatella</taxon>
    </lineage>
</organism>
<evidence type="ECO:0000256" key="3">
    <source>
        <dbReference type="ARBA" id="ARBA00023274"/>
    </source>
</evidence>
<dbReference type="InterPro" id="IPR003029">
    <property type="entry name" value="S1_domain"/>
</dbReference>
<dbReference type="GO" id="GO:0003729">
    <property type="term" value="F:mRNA binding"/>
    <property type="evidence" value="ECO:0007669"/>
    <property type="project" value="TreeGrafter"/>
</dbReference>
<dbReference type="Pfam" id="PF00575">
    <property type="entry name" value="S1"/>
    <property type="match status" value="3"/>
</dbReference>
<dbReference type="CDD" id="cd05687">
    <property type="entry name" value="S1_RPS1_repeat_ec1_hs1"/>
    <property type="match status" value="1"/>
</dbReference>
<dbReference type="SMART" id="SM00316">
    <property type="entry name" value="S1"/>
    <property type="match status" value="3"/>
</dbReference>
<evidence type="ECO:0000259" key="6">
    <source>
        <dbReference type="PROSITE" id="PS50126"/>
    </source>
</evidence>
<evidence type="ECO:0000256" key="2">
    <source>
        <dbReference type="ARBA" id="ARBA00022980"/>
    </source>
</evidence>
<dbReference type="PANTHER" id="PTHR10724:SF7">
    <property type="entry name" value="SMALL RIBOSOMAL SUBUNIT PROTEIN BS1C"/>
    <property type="match status" value="1"/>
</dbReference>
<protein>
    <submittedName>
        <fullName evidence="7">RNA binding S1 domain-containing protein</fullName>
    </submittedName>
</protein>
<feature type="compositionally biased region" description="Low complexity" evidence="5">
    <location>
        <begin position="25"/>
        <end position="70"/>
    </location>
</feature>
<keyword evidence="3" id="KW-0687">Ribonucleoprotein</keyword>
<name>A0A174KBQ3_9FIRM</name>
<feature type="region of interest" description="Disordered" evidence="5">
    <location>
        <begin position="25"/>
        <end position="71"/>
    </location>
</feature>
<evidence type="ECO:0000313" key="8">
    <source>
        <dbReference type="Proteomes" id="UP000095651"/>
    </source>
</evidence>
<dbReference type="PANTHER" id="PTHR10724">
    <property type="entry name" value="30S RIBOSOMAL PROTEIN S1"/>
    <property type="match status" value="1"/>
</dbReference>
<dbReference type="Proteomes" id="UP000095651">
    <property type="component" value="Unassembled WGS sequence"/>
</dbReference>
<evidence type="ECO:0000313" key="7">
    <source>
        <dbReference type="EMBL" id="CUP09372.1"/>
    </source>
</evidence>
<comment type="function">
    <text evidence="4">Binds mRNA; thus facilitating recognition of the initiation point. It is needed to translate mRNA with a short Shine-Dalgarno (SD) purine-rich sequence.</text>
</comment>
<dbReference type="GO" id="GO:0006412">
    <property type="term" value="P:translation"/>
    <property type="evidence" value="ECO:0007669"/>
    <property type="project" value="TreeGrafter"/>
</dbReference>
<evidence type="ECO:0000256" key="5">
    <source>
        <dbReference type="SAM" id="MobiDB-lite"/>
    </source>
</evidence>
<comment type="similarity">
    <text evidence="1">Belongs to the bacterial ribosomal protein bS1 family.</text>
</comment>
<sequence length="368" mass="39541">MSEEKNVTLEQDVLVEKEVVNALAEPVTEAESSEAAPTEVAPTEVAPAESAPAEAEAVPAEAEAAQPQPEARVETMEDYAKELEASFKRVKEGDVLTGTVAGVTEDQVLVDLKYYAGGVINKENINGDPDFQLQAEIHPGDEITATVISTDDGEGNIELSMKEANENMLWDKFAAMLADRTIVNVKIAEIVKGGAVAYLEGVRAFIPASKLAAEYVEDLEEYNGKTIEATVITADPDAKKLVLSGKEPARAKLQEEKNKKIAKCEVGAVMEGTVDTLKEYGAFVNLENGLSGLLHISQISNQRIKHPGAVLKEGQTVKVKIISIKDNKISLSMKALEPEEEIDLEGFDFKGDGEVTTGLGALLKGLKF</sequence>